<dbReference type="Proteomes" id="UP000310158">
    <property type="component" value="Unassembled WGS sequence"/>
</dbReference>
<gene>
    <name evidence="3" type="ORF">EW146_g33</name>
</gene>
<keyword evidence="4" id="KW-1185">Reference proteome</keyword>
<reference evidence="3 4" key="1">
    <citation type="submission" date="2019-02" db="EMBL/GenBank/DDBJ databases">
        <title>Genome sequencing of the rare red list fungi Bondarzewia mesenterica.</title>
        <authorList>
            <person name="Buettner E."/>
            <person name="Kellner H."/>
        </authorList>
    </citation>
    <scope>NUCLEOTIDE SEQUENCE [LARGE SCALE GENOMIC DNA]</scope>
    <source>
        <strain evidence="3 4">DSM 108281</strain>
    </source>
</reference>
<accession>A0A4S4M8J7</accession>
<proteinExistence type="predicted"/>
<feature type="region of interest" description="Disordered" evidence="1">
    <location>
        <begin position="1"/>
        <end position="56"/>
    </location>
</feature>
<feature type="region of interest" description="Disordered" evidence="1">
    <location>
        <begin position="408"/>
        <end position="430"/>
    </location>
</feature>
<dbReference type="EMBL" id="SGPL01000001">
    <property type="protein sequence ID" value="THH21559.1"/>
    <property type="molecule type" value="Genomic_DNA"/>
</dbReference>
<keyword evidence="2" id="KW-0472">Membrane</keyword>
<feature type="transmembrane region" description="Helical" evidence="2">
    <location>
        <begin position="309"/>
        <end position="326"/>
    </location>
</feature>
<name>A0A4S4M8J7_9AGAM</name>
<feature type="compositionally biased region" description="Polar residues" evidence="1">
    <location>
        <begin position="7"/>
        <end position="18"/>
    </location>
</feature>
<protein>
    <submittedName>
        <fullName evidence="3">Uncharacterized protein</fullName>
    </submittedName>
</protein>
<organism evidence="3 4">
    <name type="scientific">Bondarzewia mesenterica</name>
    <dbReference type="NCBI Taxonomy" id="1095465"/>
    <lineage>
        <taxon>Eukaryota</taxon>
        <taxon>Fungi</taxon>
        <taxon>Dikarya</taxon>
        <taxon>Basidiomycota</taxon>
        <taxon>Agaricomycotina</taxon>
        <taxon>Agaricomycetes</taxon>
        <taxon>Russulales</taxon>
        <taxon>Bondarzewiaceae</taxon>
        <taxon>Bondarzewia</taxon>
    </lineage>
</organism>
<keyword evidence="2" id="KW-0812">Transmembrane</keyword>
<keyword evidence="2" id="KW-1133">Transmembrane helix</keyword>
<evidence type="ECO:0000313" key="3">
    <source>
        <dbReference type="EMBL" id="THH21559.1"/>
    </source>
</evidence>
<comment type="caution">
    <text evidence="3">The sequence shown here is derived from an EMBL/GenBank/DDBJ whole genome shotgun (WGS) entry which is preliminary data.</text>
</comment>
<evidence type="ECO:0000313" key="4">
    <source>
        <dbReference type="Proteomes" id="UP000310158"/>
    </source>
</evidence>
<evidence type="ECO:0000256" key="1">
    <source>
        <dbReference type="SAM" id="MobiDB-lite"/>
    </source>
</evidence>
<dbReference type="PANTHER" id="PTHR37848:SF1">
    <property type="entry name" value="SUN DOMAIN-CONTAINING PROTEIN"/>
    <property type="match status" value="1"/>
</dbReference>
<dbReference type="PANTHER" id="PTHR37848">
    <property type="entry name" value="EXPRESSED PROTEIN"/>
    <property type="match status" value="1"/>
</dbReference>
<dbReference type="AlphaFoldDB" id="A0A4S4M8J7"/>
<sequence length="430" mass="49158">MTKDLPPQQSTWRSQNEPGPSVSPPTFEESTGHLLIDFDQPDPPISTGDQEPPPDFTPYDAEFFVSSDGSIISHDPHLNEDGEALYRFLLSQANATPTYKLHCKGAHTENRTRLVNSTNSRGQSQTRTENYTETVTDFDFFINVNHDIPSRPTQWTLGDEEPAYRGRMIREAGIPVFTRKASRAEAKEAKVWRDEREAHGIPPWIAKASVQLLHPTIGMEMPLMRDVTKSSWTLRQWADDYCASPKYLKEFVYEKVLYGWNVGALTTAIHSAILSVHYTGNITVKFELSLNRVIVRPDTRLSRALSNRWLKFLLIITLIYPFIWLFKRFHSRGGGRWAIAGSAYALKKYTPLQDEEVDDSQLGRYGPRGKYVQTREGVQMLVGVREGEWFQRWEGTIRRAIAAKKVDRTPMEQPDDIPEYNTQVLDGYSS</sequence>
<evidence type="ECO:0000256" key="2">
    <source>
        <dbReference type="SAM" id="Phobius"/>
    </source>
</evidence>
<feature type="compositionally biased region" description="Polar residues" evidence="1">
    <location>
        <begin position="420"/>
        <end position="430"/>
    </location>
</feature>
<dbReference type="OrthoDB" id="203796at2759"/>